<feature type="domain" description="Major facilitator superfamily (MFS) profile" evidence="8">
    <location>
        <begin position="13"/>
        <end position="510"/>
    </location>
</feature>
<feature type="transmembrane region" description="Helical" evidence="7">
    <location>
        <begin position="272"/>
        <end position="292"/>
    </location>
</feature>
<accession>A0ABV3DMZ5</accession>
<feature type="transmembrane region" description="Helical" evidence="7">
    <location>
        <begin position="12"/>
        <end position="36"/>
    </location>
</feature>
<dbReference type="PANTHER" id="PTHR42718:SF49">
    <property type="entry name" value="EXPORT PROTEIN"/>
    <property type="match status" value="1"/>
</dbReference>
<keyword evidence="4 7" id="KW-0472">Membrane</keyword>
<feature type="transmembrane region" description="Helical" evidence="7">
    <location>
        <begin position="48"/>
        <end position="67"/>
    </location>
</feature>
<name>A0ABV3DMZ5_9ACTN</name>
<feature type="transmembrane region" description="Helical" evidence="7">
    <location>
        <begin position="304"/>
        <end position="322"/>
    </location>
</feature>
<dbReference type="Proteomes" id="UP001551482">
    <property type="component" value="Unassembled WGS sequence"/>
</dbReference>
<reference evidence="9 10" key="1">
    <citation type="submission" date="2024-06" db="EMBL/GenBank/DDBJ databases">
        <title>The Natural Products Discovery Center: Release of the First 8490 Sequenced Strains for Exploring Actinobacteria Biosynthetic Diversity.</title>
        <authorList>
            <person name="Kalkreuter E."/>
            <person name="Kautsar S.A."/>
            <person name="Yang D."/>
            <person name="Bader C.D."/>
            <person name="Teijaro C.N."/>
            <person name="Fluegel L."/>
            <person name="Davis C.M."/>
            <person name="Simpson J.R."/>
            <person name="Lauterbach L."/>
            <person name="Steele A.D."/>
            <person name="Gui C."/>
            <person name="Meng S."/>
            <person name="Li G."/>
            <person name="Viehrig K."/>
            <person name="Ye F."/>
            <person name="Su P."/>
            <person name="Kiefer A.F."/>
            <person name="Nichols A."/>
            <person name="Cepeda A.J."/>
            <person name="Yan W."/>
            <person name="Fan B."/>
            <person name="Jiang Y."/>
            <person name="Adhikari A."/>
            <person name="Zheng C.-J."/>
            <person name="Schuster L."/>
            <person name="Cowan T.M."/>
            <person name="Smanski M.J."/>
            <person name="Chevrette M.G."/>
            <person name="De Carvalho L.P.S."/>
            <person name="Shen B."/>
        </authorList>
    </citation>
    <scope>NUCLEOTIDE SEQUENCE [LARGE SCALE GENOMIC DNA]</scope>
    <source>
        <strain evidence="9 10">NPDC048946</strain>
    </source>
</reference>
<comment type="subcellular location">
    <subcellularLocation>
        <location evidence="1">Cell membrane</location>
        <topology evidence="1">Multi-pass membrane protein</topology>
    </subcellularLocation>
</comment>
<feature type="transmembrane region" description="Helical" evidence="7">
    <location>
        <begin position="362"/>
        <end position="379"/>
    </location>
</feature>
<dbReference type="PROSITE" id="PS50850">
    <property type="entry name" value="MFS"/>
    <property type="match status" value="1"/>
</dbReference>
<protein>
    <submittedName>
        <fullName evidence="9">MFS transporter</fullName>
    </submittedName>
</protein>
<feature type="compositionally biased region" description="Gly residues" evidence="6">
    <location>
        <begin position="517"/>
        <end position="529"/>
    </location>
</feature>
<dbReference type="CDD" id="cd17321">
    <property type="entry name" value="MFS_MMR_MDR_like"/>
    <property type="match status" value="1"/>
</dbReference>
<gene>
    <name evidence="9" type="ORF">AB0C36_26895</name>
</gene>
<comment type="caution">
    <text evidence="9">The sequence shown here is derived from an EMBL/GenBank/DDBJ whole genome shotgun (WGS) entry which is preliminary data.</text>
</comment>
<dbReference type="InterPro" id="IPR036259">
    <property type="entry name" value="MFS_trans_sf"/>
</dbReference>
<evidence type="ECO:0000259" key="8">
    <source>
        <dbReference type="PROSITE" id="PS50850"/>
    </source>
</evidence>
<feature type="transmembrane region" description="Helical" evidence="7">
    <location>
        <begin position="486"/>
        <end position="506"/>
    </location>
</feature>
<evidence type="ECO:0000256" key="2">
    <source>
        <dbReference type="ARBA" id="ARBA00022692"/>
    </source>
</evidence>
<dbReference type="PANTHER" id="PTHR42718">
    <property type="entry name" value="MAJOR FACILITATOR SUPERFAMILY MULTIDRUG TRANSPORTER MFSC"/>
    <property type="match status" value="1"/>
</dbReference>
<evidence type="ECO:0000313" key="10">
    <source>
        <dbReference type="Proteomes" id="UP001551482"/>
    </source>
</evidence>
<dbReference type="Gene3D" id="1.20.1250.20">
    <property type="entry name" value="MFS general substrate transporter like domains"/>
    <property type="match status" value="1"/>
</dbReference>
<proteinExistence type="predicted"/>
<evidence type="ECO:0000256" key="3">
    <source>
        <dbReference type="ARBA" id="ARBA00022989"/>
    </source>
</evidence>
<keyword evidence="5" id="KW-0046">Antibiotic resistance</keyword>
<evidence type="ECO:0000256" key="1">
    <source>
        <dbReference type="ARBA" id="ARBA00004651"/>
    </source>
</evidence>
<dbReference type="SUPFAM" id="SSF103473">
    <property type="entry name" value="MFS general substrate transporter"/>
    <property type="match status" value="1"/>
</dbReference>
<keyword evidence="2 7" id="KW-0812">Transmembrane</keyword>
<dbReference type="EMBL" id="JBEZFP010000080">
    <property type="protein sequence ID" value="MEU8137131.1"/>
    <property type="molecule type" value="Genomic_DNA"/>
</dbReference>
<evidence type="ECO:0000256" key="5">
    <source>
        <dbReference type="ARBA" id="ARBA00023251"/>
    </source>
</evidence>
<keyword evidence="3 7" id="KW-1133">Transmembrane helix</keyword>
<feature type="transmembrane region" description="Helical" evidence="7">
    <location>
        <begin position="112"/>
        <end position="135"/>
    </location>
</feature>
<organism evidence="9 10">
    <name type="scientific">Streptodolium elevatio</name>
    <dbReference type="NCBI Taxonomy" id="3157996"/>
    <lineage>
        <taxon>Bacteria</taxon>
        <taxon>Bacillati</taxon>
        <taxon>Actinomycetota</taxon>
        <taxon>Actinomycetes</taxon>
        <taxon>Kitasatosporales</taxon>
        <taxon>Streptomycetaceae</taxon>
        <taxon>Streptodolium</taxon>
    </lineage>
</organism>
<dbReference type="Gene3D" id="1.20.1720.10">
    <property type="entry name" value="Multidrug resistance protein D"/>
    <property type="match status" value="1"/>
</dbReference>
<feature type="transmembrane region" description="Helical" evidence="7">
    <location>
        <begin position="79"/>
        <end position="100"/>
    </location>
</feature>
<dbReference type="InterPro" id="IPR020846">
    <property type="entry name" value="MFS_dom"/>
</dbReference>
<feature type="transmembrane region" description="Helical" evidence="7">
    <location>
        <begin position="334"/>
        <end position="350"/>
    </location>
</feature>
<feature type="transmembrane region" description="Helical" evidence="7">
    <location>
        <begin position="200"/>
        <end position="219"/>
    </location>
</feature>
<sequence>MNRFAARGGKYTALAAMLFAVSMTFIDQSIVSIAAPDIVRELGLTASGVQWVVNAYLLAMAAAFALGGRLSDVLGHRRMVLIGIAVFAVSSALCGAAPSGDIAQTWLVVFRATQGIGGALMFPAALAIVVSVFPIEERGRALALFFGLSGGLTALGPILGGWLTTWTWRAIFWVNIPVAIVAVVLTLRADIRTEHRRERLDLPGAALVAAGMALAVLGLQQAQSWGWGSAGTWACIIGGLVLLAVFVVVELRTEVPLIKVRVFKDRAFAADNAVLFFAMIAFVPVFFFASVYSQVALGSSASEAGLYLLIFFAGFGPAAQVGGRILDKRGAKPAMLAGTLLSAAGFALWGHKATDLSLGAQWIYIVMAGAGIGLLLGPASTDAVNRSIGASYGEVTGITQTVRNFSSALGMAALGTLLVHSTANRITDTLRDQGLPGTEARAVGDSIGDSITGAGGGDHTGSGPTAELVQRVWPAIQKDYAEATQAVFYGMAAALVLSFVACLFHPGTRVTGDGTAVDGGSGPGDGGRPGDANPGEPGSGEPGSGTAGPGDAGLGGRTVNGSPGPRR</sequence>
<feature type="transmembrane region" description="Helical" evidence="7">
    <location>
        <begin position="142"/>
        <end position="164"/>
    </location>
</feature>
<evidence type="ECO:0000256" key="6">
    <source>
        <dbReference type="SAM" id="MobiDB-lite"/>
    </source>
</evidence>
<evidence type="ECO:0000256" key="7">
    <source>
        <dbReference type="SAM" id="Phobius"/>
    </source>
</evidence>
<feature type="region of interest" description="Disordered" evidence="6">
    <location>
        <begin position="435"/>
        <end position="465"/>
    </location>
</feature>
<dbReference type="InterPro" id="IPR011701">
    <property type="entry name" value="MFS"/>
</dbReference>
<feature type="region of interest" description="Disordered" evidence="6">
    <location>
        <begin position="510"/>
        <end position="567"/>
    </location>
</feature>
<evidence type="ECO:0000313" key="9">
    <source>
        <dbReference type="EMBL" id="MEU8137131.1"/>
    </source>
</evidence>
<feature type="transmembrane region" description="Helical" evidence="7">
    <location>
        <begin position="231"/>
        <end position="251"/>
    </location>
</feature>
<dbReference type="RefSeq" id="WP_358358572.1">
    <property type="nucleotide sequence ID" value="NZ_JBEZFP010000080.1"/>
</dbReference>
<feature type="compositionally biased region" description="Gly residues" evidence="6">
    <location>
        <begin position="537"/>
        <end position="558"/>
    </location>
</feature>
<dbReference type="Pfam" id="PF07690">
    <property type="entry name" value="MFS_1"/>
    <property type="match status" value="1"/>
</dbReference>
<evidence type="ECO:0000256" key="4">
    <source>
        <dbReference type="ARBA" id="ARBA00023136"/>
    </source>
</evidence>
<feature type="transmembrane region" description="Helical" evidence="7">
    <location>
        <begin position="170"/>
        <end position="188"/>
    </location>
</feature>
<keyword evidence="10" id="KW-1185">Reference proteome</keyword>